<gene>
    <name evidence="8" type="ORF">GALL_297320</name>
</gene>
<dbReference type="AlphaFoldDB" id="A0A1J5RFH2"/>
<evidence type="ECO:0000256" key="6">
    <source>
        <dbReference type="ARBA" id="ARBA00023136"/>
    </source>
</evidence>
<organism evidence="8">
    <name type="scientific">mine drainage metagenome</name>
    <dbReference type="NCBI Taxonomy" id="410659"/>
    <lineage>
        <taxon>unclassified sequences</taxon>
        <taxon>metagenomes</taxon>
        <taxon>ecological metagenomes</taxon>
    </lineage>
</organism>
<accession>A0A1J5RFH2</accession>
<dbReference type="Pfam" id="PF01925">
    <property type="entry name" value="TauE"/>
    <property type="match status" value="1"/>
</dbReference>
<feature type="transmembrane region" description="Helical" evidence="7">
    <location>
        <begin position="73"/>
        <end position="92"/>
    </location>
</feature>
<reference evidence="8" key="1">
    <citation type="submission" date="2016-10" db="EMBL/GenBank/DDBJ databases">
        <title>Sequence of Gallionella enrichment culture.</title>
        <authorList>
            <person name="Poehlein A."/>
            <person name="Muehling M."/>
            <person name="Daniel R."/>
        </authorList>
    </citation>
    <scope>NUCLEOTIDE SEQUENCE</scope>
</reference>
<evidence type="ECO:0000256" key="1">
    <source>
        <dbReference type="ARBA" id="ARBA00004651"/>
    </source>
</evidence>
<evidence type="ECO:0000256" key="2">
    <source>
        <dbReference type="ARBA" id="ARBA00022448"/>
    </source>
</evidence>
<name>A0A1J5RFH2_9ZZZZ</name>
<keyword evidence="2" id="KW-0813">Transport</keyword>
<evidence type="ECO:0000313" key="8">
    <source>
        <dbReference type="EMBL" id="OIQ88379.1"/>
    </source>
</evidence>
<evidence type="ECO:0008006" key="9">
    <source>
        <dbReference type="Google" id="ProtNLM"/>
    </source>
</evidence>
<comment type="subcellular location">
    <subcellularLocation>
        <location evidence="1">Cell membrane</location>
        <topology evidence="1">Multi-pass membrane protein</topology>
    </subcellularLocation>
</comment>
<dbReference type="PANTHER" id="PTHR30269:SF0">
    <property type="entry name" value="MEMBRANE TRANSPORTER PROTEIN YFCA-RELATED"/>
    <property type="match status" value="1"/>
</dbReference>
<feature type="transmembrane region" description="Helical" evidence="7">
    <location>
        <begin position="137"/>
        <end position="167"/>
    </location>
</feature>
<sequence>MSVIEWGAVVAAGFGAGAVNTIVGSGSLITYPVMVFLGVPPVAANIANTVGLVPGSIAGAWGYRDKLQGTRTLLLRLGAASLTGAVCGAVLLTQLPKGAFVFVVPVLILGAAVLVGLQPLIVKRTRPAESTKWRQLVFWVFLSGIYGGYFSAAQGVILLGLLGLFLASGLQEQNAVKNVLQALVNIVAAIFFVIVGGVAWKYAAMVAIGSLIGAPVGAMVAKRIPTRGFRIAIVIFGVLMAGVMAVMARS</sequence>
<evidence type="ECO:0000256" key="5">
    <source>
        <dbReference type="ARBA" id="ARBA00022989"/>
    </source>
</evidence>
<protein>
    <recommendedName>
        <fullName evidence="9">Membrane transporter protein</fullName>
    </recommendedName>
</protein>
<dbReference type="PANTHER" id="PTHR30269">
    <property type="entry name" value="TRANSMEMBRANE PROTEIN YFCA"/>
    <property type="match status" value="1"/>
</dbReference>
<evidence type="ECO:0000256" key="3">
    <source>
        <dbReference type="ARBA" id="ARBA00022475"/>
    </source>
</evidence>
<dbReference type="GO" id="GO:0005886">
    <property type="term" value="C:plasma membrane"/>
    <property type="evidence" value="ECO:0007669"/>
    <property type="project" value="UniProtKB-SubCell"/>
</dbReference>
<feature type="transmembrane region" description="Helical" evidence="7">
    <location>
        <begin position="99"/>
        <end position="117"/>
    </location>
</feature>
<feature type="transmembrane region" description="Helical" evidence="7">
    <location>
        <begin position="179"/>
        <end position="196"/>
    </location>
</feature>
<keyword evidence="3" id="KW-1003">Cell membrane</keyword>
<proteinExistence type="predicted"/>
<evidence type="ECO:0000256" key="7">
    <source>
        <dbReference type="SAM" id="Phobius"/>
    </source>
</evidence>
<keyword evidence="5 7" id="KW-1133">Transmembrane helix</keyword>
<keyword evidence="6 7" id="KW-0472">Membrane</keyword>
<dbReference type="EMBL" id="MLJW01000374">
    <property type="protein sequence ID" value="OIQ88379.1"/>
    <property type="molecule type" value="Genomic_DNA"/>
</dbReference>
<feature type="transmembrane region" description="Helical" evidence="7">
    <location>
        <begin position="42"/>
        <end position="61"/>
    </location>
</feature>
<dbReference type="InterPro" id="IPR002781">
    <property type="entry name" value="TM_pro_TauE-like"/>
</dbReference>
<keyword evidence="4 7" id="KW-0812">Transmembrane</keyword>
<dbReference type="InterPro" id="IPR052017">
    <property type="entry name" value="TSUP"/>
</dbReference>
<feature type="transmembrane region" description="Helical" evidence="7">
    <location>
        <begin position="228"/>
        <end position="248"/>
    </location>
</feature>
<evidence type="ECO:0000256" key="4">
    <source>
        <dbReference type="ARBA" id="ARBA00022692"/>
    </source>
</evidence>
<comment type="caution">
    <text evidence="8">The sequence shown here is derived from an EMBL/GenBank/DDBJ whole genome shotgun (WGS) entry which is preliminary data.</text>
</comment>
<feature type="transmembrane region" description="Helical" evidence="7">
    <location>
        <begin position="6"/>
        <end position="30"/>
    </location>
</feature>